<keyword evidence="4 10" id="KW-0479">Metal-binding</keyword>
<comment type="function">
    <text evidence="10">Lyase that catalyzes the covalent linking of the heme group to the cytochrome C apoprotein to produce the mature functional cytochrome.</text>
</comment>
<keyword evidence="3 10" id="KW-0349">Heme</keyword>
<keyword evidence="7 10" id="KW-0496">Mitochondrion</keyword>
<dbReference type="GeneID" id="63788981"/>
<reference evidence="12 13" key="1">
    <citation type="submission" date="2016-07" db="EMBL/GenBank/DDBJ databases">
        <title>Pervasive Adenine N6-methylation of Active Genes in Fungi.</title>
        <authorList>
            <consortium name="DOE Joint Genome Institute"/>
            <person name="Mondo S.J."/>
            <person name="Dannebaum R.O."/>
            <person name="Kuo R.C."/>
            <person name="Labutti K."/>
            <person name="Haridas S."/>
            <person name="Kuo A."/>
            <person name="Salamov A."/>
            <person name="Ahrendt S.R."/>
            <person name="Lipzen A."/>
            <person name="Sullivan W."/>
            <person name="Andreopoulos W.B."/>
            <person name="Clum A."/>
            <person name="Lindquist E."/>
            <person name="Daum C."/>
            <person name="Ramamoorthy G.K."/>
            <person name="Gryganskyi A."/>
            <person name="Culley D."/>
            <person name="Magnuson J.K."/>
            <person name="James T.Y."/>
            <person name="O'Malley M.A."/>
            <person name="Stajich J.E."/>
            <person name="Spatafora J.W."/>
            <person name="Visel A."/>
            <person name="Grigoriev I.V."/>
        </authorList>
    </citation>
    <scope>NUCLEOTIDE SEQUENCE [LARGE SCALE GENOMIC DNA]</scope>
    <source>
        <strain evidence="12 13">12-1054</strain>
    </source>
</reference>
<evidence type="ECO:0000313" key="13">
    <source>
        <dbReference type="Proteomes" id="UP000193685"/>
    </source>
</evidence>
<evidence type="ECO:0000256" key="4">
    <source>
        <dbReference type="ARBA" id="ARBA00022723"/>
    </source>
</evidence>
<evidence type="ECO:0000256" key="8">
    <source>
        <dbReference type="ARBA" id="ARBA00023136"/>
    </source>
</evidence>
<dbReference type="RefSeq" id="XP_040728184.1">
    <property type="nucleotide sequence ID" value="XM_040872382.1"/>
</dbReference>
<dbReference type="AlphaFoldDB" id="A0A1Y2FUQ1"/>
<dbReference type="PROSITE" id="PS00822">
    <property type="entry name" value="CYTO_HEME_LYASE_2"/>
    <property type="match status" value="1"/>
</dbReference>
<dbReference type="GO" id="GO:0005743">
    <property type="term" value="C:mitochondrial inner membrane"/>
    <property type="evidence" value="ECO:0007669"/>
    <property type="project" value="UniProtKB-SubCell"/>
</dbReference>
<keyword evidence="6 10" id="KW-0408">Iron</keyword>
<dbReference type="PROSITE" id="PS00821">
    <property type="entry name" value="CYTO_HEME_LYASE_1"/>
    <property type="match status" value="1"/>
</dbReference>
<evidence type="ECO:0000256" key="9">
    <source>
        <dbReference type="ARBA" id="ARBA00023239"/>
    </source>
</evidence>
<evidence type="ECO:0000256" key="2">
    <source>
        <dbReference type="ARBA" id="ARBA00007255"/>
    </source>
</evidence>
<evidence type="ECO:0000256" key="5">
    <source>
        <dbReference type="ARBA" id="ARBA00022792"/>
    </source>
</evidence>
<evidence type="ECO:0000256" key="3">
    <source>
        <dbReference type="ARBA" id="ARBA00022617"/>
    </source>
</evidence>
<organism evidence="12 13">
    <name type="scientific">Protomyces lactucae-debilis</name>
    <dbReference type="NCBI Taxonomy" id="2754530"/>
    <lineage>
        <taxon>Eukaryota</taxon>
        <taxon>Fungi</taxon>
        <taxon>Dikarya</taxon>
        <taxon>Ascomycota</taxon>
        <taxon>Taphrinomycotina</taxon>
        <taxon>Taphrinomycetes</taxon>
        <taxon>Taphrinales</taxon>
        <taxon>Protomycetaceae</taxon>
        <taxon>Protomyces</taxon>
    </lineage>
</organism>
<dbReference type="GO" id="GO:0004408">
    <property type="term" value="F:holocytochrome-c synthase activity"/>
    <property type="evidence" value="ECO:0007669"/>
    <property type="project" value="UniProtKB-EC"/>
</dbReference>
<evidence type="ECO:0000256" key="6">
    <source>
        <dbReference type="ARBA" id="ARBA00023004"/>
    </source>
</evidence>
<proteinExistence type="inferred from homology"/>
<dbReference type="InterPro" id="IPR000511">
    <property type="entry name" value="Holocyt_c/c1_synthase"/>
</dbReference>
<feature type="region of interest" description="Disordered" evidence="11">
    <location>
        <begin position="39"/>
        <end position="64"/>
    </location>
</feature>
<comment type="catalytic activity">
    <reaction evidence="10">
        <text>holo-[cytochrome c] = apo-[cytochrome c] + heme b</text>
        <dbReference type="Rhea" id="RHEA:22648"/>
        <dbReference type="Rhea" id="RHEA-COMP:10725"/>
        <dbReference type="Rhea" id="RHEA-COMP:10726"/>
        <dbReference type="ChEBI" id="CHEBI:29950"/>
        <dbReference type="ChEBI" id="CHEBI:60344"/>
        <dbReference type="ChEBI" id="CHEBI:83739"/>
        <dbReference type="EC" id="4.4.1.17"/>
    </reaction>
</comment>
<dbReference type="Proteomes" id="UP000193685">
    <property type="component" value="Unassembled WGS sequence"/>
</dbReference>
<dbReference type="EMBL" id="MCFI01000001">
    <property type="protein sequence ID" value="ORY87689.1"/>
    <property type="molecule type" value="Genomic_DNA"/>
</dbReference>
<protein>
    <recommendedName>
        <fullName evidence="10">Holocytochrome c-type synthase</fullName>
        <ecNumber evidence="10">4.4.1.17</ecNumber>
    </recommendedName>
</protein>
<keyword evidence="5 10" id="KW-0999">Mitochondrion inner membrane</keyword>
<evidence type="ECO:0000256" key="10">
    <source>
        <dbReference type="RuleBase" id="RU363130"/>
    </source>
</evidence>
<dbReference type="OMA" id="KARFWLF"/>
<dbReference type="Pfam" id="PF01265">
    <property type="entry name" value="Cyto_heme_lyase"/>
    <property type="match status" value="1"/>
</dbReference>
<dbReference type="PANTHER" id="PTHR12743">
    <property type="entry name" value="CYTOCHROME C1 HEME LYASE"/>
    <property type="match status" value="1"/>
</dbReference>
<dbReference type="STRING" id="56484.A0A1Y2FUQ1"/>
<accession>A0A1Y2FUQ1</accession>
<evidence type="ECO:0000256" key="1">
    <source>
        <dbReference type="ARBA" id="ARBA00004273"/>
    </source>
</evidence>
<keyword evidence="9 10" id="KW-0456">Lyase</keyword>
<comment type="caution">
    <text evidence="12">The sequence shown here is derived from an EMBL/GenBank/DDBJ whole genome shotgun (WGS) entry which is preliminary data.</text>
</comment>
<comment type="subcellular location">
    <subcellularLocation>
        <location evidence="1 10">Mitochondrion inner membrane</location>
    </subcellularLocation>
</comment>
<comment type="similarity">
    <text evidence="2 10">Belongs to the cytochrome c-type heme lyase family.</text>
</comment>
<keyword evidence="13" id="KW-1185">Reference proteome</keyword>
<evidence type="ECO:0000256" key="7">
    <source>
        <dbReference type="ARBA" id="ARBA00023128"/>
    </source>
</evidence>
<dbReference type="EC" id="4.4.1.17" evidence="10"/>
<sequence>MGWFWADEAAVKPSESHKHVLAGSKDTGATCPIDHSQFTRHRRQSDTQVAPSAQPAATGKCPVDHDDMDSINPLNMMPRLSQQQISAQQGVPLPTEREISSIPKAPAAEGASRWEYPSAQQLYNAMVRKGFEQSGEHVESMLSVHNFLNEGAWNEILTWEKERDAQAEPFLRRFTGRPATPSPKAWMVVNLMGGAPPFDRHDWYVARQDGSEARYVIDYYEGPDEEGMASVYFLDIRPALDSPGAAFQRISRWTSETWTKAKGEHGRTE</sequence>
<evidence type="ECO:0000256" key="11">
    <source>
        <dbReference type="SAM" id="MobiDB-lite"/>
    </source>
</evidence>
<gene>
    <name evidence="12" type="ORF">BCR37DRAFT_6044</name>
</gene>
<dbReference type="PANTHER" id="PTHR12743:SF3">
    <property type="entry name" value="HOLOCYTOCHROME-C SYNTHASE"/>
    <property type="match status" value="1"/>
</dbReference>
<name>A0A1Y2FUQ1_PROLT</name>
<dbReference type="GO" id="GO:0046872">
    <property type="term" value="F:metal ion binding"/>
    <property type="evidence" value="ECO:0007669"/>
    <property type="project" value="UniProtKB-KW"/>
</dbReference>
<keyword evidence="8 10" id="KW-0472">Membrane</keyword>
<evidence type="ECO:0000313" key="12">
    <source>
        <dbReference type="EMBL" id="ORY87689.1"/>
    </source>
</evidence>
<dbReference type="OrthoDB" id="1158011at2759"/>